<name>A0A1H8E8T7_9BACL</name>
<keyword evidence="2 5" id="KW-0689">Ribosomal protein</keyword>
<dbReference type="PANTHER" id="PTHR35534">
    <property type="entry name" value="50S RIBOSOMAL PROTEIN L32"/>
    <property type="match status" value="1"/>
</dbReference>
<evidence type="ECO:0000256" key="4">
    <source>
        <dbReference type="ARBA" id="ARBA00035178"/>
    </source>
</evidence>
<evidence type="ECO:0000313" key="7">
    <source>
        <dbReference type="Proteomes" id="UP000199695"/>
    </source>
</evidence>
<evidence type="ECO:0000256" key="5">
    <source>
        <dbReference type="HAMAP-Rule" id="MF_00340"/>
    </source>
</evidence>
<dbReference type="PANTHER" id="PTHR35534:SF2">
    <property type="entry name" value="LARGE RIBOSOMAL SUBUNIT PROTEIN BL32"/>
    <property type="match status" value="1"/>
</dbReference>
<comment type="similarity">
    <text evidence="1 5">Belongs to the bacterial ribosomal protein bL32 family.</text>
</comment>
<evidence type="ECO:0000256" key="2">
    <source>
        <dbReference type="ARBA" id="ARBA00022980"/>
    </source>
</evidence>
<protein>
    <recommendedName>
        <fullName evidence="4 5">Large ribosomal subunit protein bL32</fullName>
    </recommendedName>
</protein>
<dbReference type="SUPFAM" id="SSF57829">
    <property type="entry name" value="Zn-binding ribosomal proteins"/>
    <property type="match status" value="1"/>
</dbReference>
<reference evidence="6 7" key="1">
    <citation type="submission" date="2016-10" db="EMBL/GenBank/DDBJ databases">
        <authorList>
            <person name="de Groot N.N."/>
        </authorList>
    </citation>
    <scope>NUCLEOTIDE SEQUENCE [LARGE SCALE GENOMIC DNA]</scope>
    <source>
        <strain evidence="6 7">DSM 46701</strain>
    </source>
</reference>
<dbReference type="HAMAP" id="MF_00340">
    <property type="entry name" value="Ribosomal_bL32"/>
    <property type="match status" value="1"/>
</dbReference>
<keyword evidence="7" id="KW-1185">Reference proteome</keyword>
<dbReference type="Proteomes" id="UP000199695">
    <property type="component" value="Unassembled WGS sequence"/>
</dbReference>
<dbReference type="GO" id="GO:0015934">
    <property type="term" value="C:large ribosomal subunit"/>
    <property type="evidence" value="ECO:0007669"/>
    <property type="project" value="InterPro"/>
</dbReference>
<organism evidence="6 7">
    <name type="scientific">Lihuaxuella thermophila</name>
    <dbReference type="NCBI Taxonomy" id="1173111"/>
    <lineage>
        <taxon>Bacteria</taxon>
        <taxon>Bacillati</taxon>
        <taxon>Bacillota</taxon>
        <taxon>Bacilli</taxon>
        <taxon>Bacillales</taxon>
        <taxon>Thermoactinomycetaceae</taxon>
        <taxon>Lihuaxuella</taxon>
    </lineage>
</organism>
<dbReference type="RefSeq" id="WP_089967347.1">
    <property type="nucleotide sequence ID" value="NZ_FOCQ01000006.1"/>
</dbReference>
<dbReference type="NCBIfam" id="TIGR01031">
    <property type="entry name" value="rpmF_bact"/>
    <property type="match status" value="1"/>
</dbReference>
<dbReference type="InterPro" id="IPR002677">
    <property type="entry name" value="Ribosomal_bL32"/>
</dbReference>
<dbReference type="InterPro" id="IPR011332">
    <property type="entry name" value="Ribosomal_zn-bd"/>
</dbReference>
<evidence type="ECO:0000256" key="1">
    <source>
        <dbReference type="ARBA" id="ARBA00008560"/>
    </source>
</evidence>
<keyword evidence="3 5" id="KW-0687">Ribonucleoprotein</keyword>
<dbReference type="GO" id="GO:0006412">
    <property type="term" value="P:translation"/>
    <property type="evidence" value="ECO:0007669"/>
    <property type="project" value="UniProtKB-UniRule"/>
</dbReference>
<dbReference type="STRING" id="1173111.SAMN05444955_106177"/>
<dbReference type="AlphaFoldDB" id="A0A1H8E8T7"/>
<dbReference type="EMBL" id="FOCQ01000006">
    <property type="protein sequence ID" value="SEN15534.1"/>
    <property type="molecule type" value="Genomic_DNA"/>
</dbReference>
<accession>A0A1H8E8T7</accession>
<dbReference type="Pfam" id="PF01783">
    <property type="entry name" value="Ribosomal_L32p"/>
    <property type="match status" value="1"/>
</dbReference>
<dbReference type="InterPro" id="IPR044957">
    <property type="entry name" value="Ribosomal_bL32_bact"/>
</dbReference>
<sequence length="60" mass="6797">MAVPFRRTSKTRKRKRRTHFKLSVPGMVKCPQCGAAKLSHRVCKECGYYKGAEVEGVVND</sequence>
<gene>
    <name evidence="5" type="primary">rpmF</name>
    <name evidence="6" type="ORF">SAMN05444955_106177</name>
</gene>
<dbReference type="GO" id="GO:0003735">
    <property type="term" value="F:structural constituent of ribosome"/>
    <property type="evidence" value="ECO:0007669"/>
    <property type="project" value="InterPro"/>
</dbReference>
<proteinExistence type="inferred from homology"/>
<evidence type="ECO:0000313" key="6">
    <source>
        <dbReference type="EMBL" id="SEN15534.1"/>
    </source>
</evidence>
<evidence type="ECO:0000256" key="3">
    <source>
        <dbReference type="ARBA" id="ARBA00023274"/>
    </source>
</evidence>
<dbReference type="OrthoDB" id="9812874at2"/>